<sequence length="166" mass="18800">MKTQIYPYKQIIAGAIICSFIHACRCPHNKSKNTEAWNNLTVVDNHNVVFNIYNDDDSTTVMHRKGAGPFSHSHKNFIDTIKIKFTPVERDSIYKLAKAIITNPQQRISGCTDYVGSIVLMIDYGAYKSPGSYRLTGEYSGVCKWDTLSIACATLNKLLYRHVKFN</sequence>
<dbReference type="AlphaFoldDB" id="A0A563U6V0"/>
<dbReference type="EMBL" id="VOEI01000002">
    <property type="protein sequence ID" value="TWR27081.1"/>
    <property type="molecule type" value="Genomic_DNA"/>
</dbReference>
<keyword evidence="2" id="KW-1185">Reference proteome</keyword>
<reference evidence="1 2" key="1">
    <citation type="submission" date="2019-07" db="EMBL/GenBank/DDBJ databases">
        <authorList>
            <person name="Kim J."/>
        </authorList>
    </citation>
    <scope>NUCLEOTIDE SEQUENCE [LARGE SCALE GENOMIC DNA]</scope>
    <source>
        <strain evidence="1 2">MJ1a</strain>
    </source>
</reference>
<evidence type="ECO:0000313" key="1">
    <source>
        <dbReference type="EMBL" id="TWR27081.1"/>
    </source>
</evidence>
<comment type="caution">
    <text evidence="1">The sequence shown here is derived from an EMBL/GenBank/DDBJ whole genome shotgun (WGS) entry which is preliminary data.</text>
</comment>
<proteinExistence type="predicted"/>
<dbReference type="OrthoDB" id="798997at2"/>
<gene>
    <name evidence="1" type="ORF">FPZ42_08595</name>
</gene>
<name>A0A563U6V0_9SPHI</name>
<accession>A0A563U6V0</accession>
<organism evidence="1 2">
    <name type="scientific">Mucilaginibacter achroorhodeus</name>
    <dbReference type="NCBI Taxonomy" id="2599294"/>
    <lineage>
        <taxon>Bacteria</taxon>
        <taxon>Pseudomonadati</taxon>
        <taxon>Bacteroidota</taxon>
        <taxon>Sphingobacteriia</taxon>
        <taxon>Sphingobacteriales</taxon>
        <taxon>Sphingobacteriaceae</taxon>
        <taxon>Mucilaginibacter</taxon>
    </lineage>
</organism>
<dbReference type="Proteomes" id="UP000318010">
    <property type="component" value="Unassembled WGS sequence"/>
</dbReference>
<protein>
    <submittedName>
        <fullName evidence="1">Uncharacterized protein</fullName>
    </submittedName>
</protein>
<evidence type="ECO:0000313" key="2">
    <source>
        <dbReference type="Proteomes" id="UP000318010"/>
    </source>
</evidence>
<dbReference type="RefSeq" id="WP_146270353.1">
    <property type="nucleotide sequence ID" value="NZ_VOEI01000002.1"/>
</dbReference>